<evidence type="ECO:0000256" key="7">
    <source>
        <dbReference type="ARBA" id="ARBA00022679"/>
    </source>
</evidence>
<comment type="similarity">
    <text evidence="13">Belongs to the LpxK family.</text>
</comment>
<dbReference type="InterPro" id="IPR027417">
    <property type="entry name" value="P-loop_NTPase"/>
</dbReference>
<protein>
    <recommendedName>
        <fullName evidence="4 13">Tetraacyldisaccharide 4'-kinase</fullName>
        <ecNumber evidence="3 13">2.7.1.130</ecNumber>
    </recommendedName>
    <alternativeName>
        <fullName evidence="12 13">Lipid A 4'-kinase</fullName>
    </alternativeName>
</protein>
<dbReference type="GO" id="GO:0005886">
    <property type="term" value="C:plasma membrane"/>
    <property type="evidence" value="ECO:0007669"/>
    <property type="project" value="TreeGrafter"/>
</dbReference>
<dbReference type="GO" id="GO:0009244">
    <property type="term" value="P:lipopolysaccharide core region biosynthetic process"/>
    <property type="evidence" value="ECO:0007669"/>
    <property type="project" value="TreeGrafter"/>
</dbReference>
<organism evidence="14 15">
    <name type="scientific">Rhodovastum atsumiense</name>
    <dbReference type="NCBI Taxonomy" id="504468"/>
    <lineage>
        <taxon>Bacteria</taxon>
        <taxon>Pseudomonadati</taxon>
        <taxon>Pseudomonadota</taxon>
        <taxon>Alphaproteobacteria</taxon>
        <taxon>Acetobacterales</taxon>
        <taxon>Acetobacteraceae</taxon>
        <taxon>Rhodovastum</taxon>
    </lineage>
</organism>
<dbReference type="GO" id="GO:0005524">
    <property type="term" value="F:ATP binding"/>
    <property type="evidence" value="ECO:0007669"/>
    <property type="project" value="UniProtKB-UniRule"/>
</dbReference>
<dbReference type="NCBIfam" id="TIGR00682">
    <property type="entry name" value="lpxK"/>
    <property type="match status" value="1"/>
</dbReference>
<evidence type="ECO:0000256" key="11">
    <source>
        <dbReference type="ARBA" id="ARBA00023098"/>
    </source>
</evidence>
<evidence type="ECO:0000313" key="14">
    <source>
        <dbReference type="EMBL" id="KAA5613307.1"/>
    </source>
</evidence>
<dbReference type="HAMAP" id="MF_00409">
    <property type="entry name" value="LpxK"/>
    <property type="match status" value="1"/>
</dbReference>
<feature type="binding site" evidence="13">
    <location>
        <begin position="57"/>
        <end position="64"/>
    </location>
    <ligand>
        <name>ATP</name>
        <dbReference type="ChEBI" id="CHEBI:30616"/>
    </ligand>
</feature>
<evidence type="ECO:0000256" key="6">
    <source>
        <dbReference type="ARBA" id="ARBA00022556"/>
    </source>
</evidence>
<keyword evidence="10 13" id="KW-0067">ATP-binding</keyword>
<keyword evidence="15" id="KW-1185">Reference proteome</keyword>
<evidence type="ECO:0000256" key="12">
    <source>
        <dbReference type="ARBA" id="ARBA00029757"/>
    </source>
</evidence>
<comment type="caution">
    <text evidence="14">The sequence shown here is derived from an EMBL/GenBank/DDBJ whole genome shotgun (WGS) entry which is preliminary data.</text>
</comment>
<evidence type="ECO:0000256" key="10">
    <source>
        <dbReference type="ARBA" id="ARBA00022840"/>
    </source>
</evidence>
<sequence>MTRLFATSPGFWRHGQGGWPARLLAPAACVYAAATAQRVARPGWRAPVPVICCGNATAGGAGKTTLALDLGERLAGRGVAFLTRGHGGRVRDVHRVDPGRDAAAIVGDEPLLLAGCAPTFVAADRAAAARAAIAAGAGVLVLDDGLQNPTLAKDLSLLVIDGASGFGNGHVIPAGPLREPVAAAAARCAAAVLIGEDRTGAAALLPPALPVLRARLQQTGADDLAGRRVLAFAGIGIPGKFFAGLAAAGATLADAIPFPDHHPYTETEIRVLLARAVLLRALPVTTPKDAIRLPPELRAQLRQVGVRLVWDDPAALDARLASMFLSLP</sequence>
<dbReference type="OrthoDB" id="9766423at2"/>
<keyword evidence="7 13" id="KW-0808">Transferase</keyword>
<dbReference type="PANTHER" id="PTHR42724">
    <property type="entry name" value="TETRAACYLDISACCHARIDE 4'-KINASE"/>
    <property type="match status" value="1"/>
</dbReference>
<proteinExistence type="inferred from homology"/>
<keyword evidence="5 13" id="KW-0444">Lipid biosynthesis</keyword>
<evidence type="ECO:0000256" key="3">
    <source>
        <dbReference type="ARBA" id="ARBA00012071"/>
    </source>
</evidence>
<evidence type="ECO:0000256" key="4">
    <source>
        <dbReference type="ARBA" id="ARBA00016436"/>
    </source>
</evidence>
<comment type="pathway">
    <text evidence="2 13">Glycolipid biosynthesis; lipid IV(A) biosynthesis; lipid IV(A) from (3R)-3-hydroxytetradecanoyl-[acyl-carrier-protein] and UDP-N-acetyl-alpha-D-glucosamine: step 6/6.</text>
</comment>
<keyword evidence="8 13" id="KW-0547">Nucleotide-binding</keyword>
<evidence type="ECO:0000256" key="13">
    <source>
        <dbReference type="HAMAP-Rule" id="MF_00409"/>
    </source>
</evidence>
<evidence type="ECO:0000313" key="15">
    <source>
        <dbReference type="Proteomes" id="UP000325255"/>
    </source>
</evidence>
<comment type="function">
    <text evidence="1 13">Transfers the gamma-phosphate of ATP to the 4'-position of a tetraacyldisaccharide 1-phosphate intermediate (termed DS-1-P) to form tetraacyldisaccharide 1,4'-bis-phosphate (lipid IVA).</text>
</comment>
<keyword evidence="9 13" id="KW-0418">Kinase</keyword>
<dbReference type="GO" id="GO:0009029">
    <property type="term" value="F:lipid-A 4'-kinase activity"/>
    <property type="evidence" value="ECO:0007669"/>
    <property type="project" value="UniProtKB-UniRule"/>
</dbReference>
<dbReference type="Pfam" id="PF02606">
    <property type="entry name" value="LpxK"/>
    <property type="match status" value="1"/>
</dbReference>
<accession>A0A5M6IZP7</accession>
<reference evidence="14 15" key="1">
    <citation type="submission" date="2019-09" db="EMBL/GenBank/DDBJ databases">
        <title>Genome sequence of Rhodovastum atsumiense, a diverse member of the Acetobacteraceae family of non-sulfur purple photosynthetic bacteria.</title>
        <authorList>
            <person name="Meyer T."/>
            <person name="Kyndt J."/>
        </authorList>
    </citation>
    <scope>NUCLEOTIDE SEQUENCE [LARGE SCALE GENOMIC DNA]</scope>
    <source>
        <strain evidence="14 15">DSM 21279</strain>
    </source>
</reference>
<dbReference type="SUPFAM" id="SSF52540">
    <property type="entry name" value="P-loop containing nucleoside triphosphate hydrolases"/>
    <property type="match status" value="1"/>
</dbReference>
<dbReference type="AlphaFoldDB" id="A0A5M6IZP7"/>
<dbReference type="EC" id="2.7.1.130" evidence="3 13"/>
<dbReference type="Proteomes" id="UP000325255">
    <property type="component" value="Unassembled WGS sequence"/>
</dbReference>
<dbReference type="UniPathway" id="UPA00359">
    <property type="reaction ID" value="UER00482"/>
</dbReference>
<keyword evidence="11 13" id="KW-0443">Lipid metabolism</keyword>
<dbReference type="RefSeq" id="WP_150039853.1">
    <property type="nucleotide sequence ID" value="NZ_OW485601.1"/>
</dbReference>
<evidence type="ECO:0000256" key="8">
    <source>
        <dbReference type="ARBA" id="ARBA00022741"/>
    </source>
</evidence>
<evidence type="ECO:0000256" key="1">
    <source>
        <dbReference type="ARBA" id="ARBA00002274"/>
    </source>
</evidence>
<name>A0A5M6IZP7_9PROT</name>
<dbReference type="InterPro" id="IPR003758">
    <property type="entry name" value="LpxK"/>
</dbReference>
<dbReference type="GO" id="GO:0009245">
    <property type="term" value="P:lipid A biosynthetic process"/>
    <property type="evidence" value="ECO:0007669"/>
    <property type="project" value="UniProtKB-UniRule"/>
</dbReference>
<evidence type="ECO:0000256" key="9">
    <source>
        <dbReference type="ARBA" id="ARBA00022777"/>
    </source>
</evidence>
<dbReference type="EMBL" id="VWPK01000007">
    <property type="protein sequence ID" value="KAA5613307.1"/>
    <property type="molecule type" value="Genomic_DNA"/>
</dbReference>
<keyword evidence="6 13" id="KW-0441">Lipid A biosynthesis</keyword>
<evidence type="ECO:0000256" key="5">
    <source>
        <dbReference type="ARBA" id="ARBA00022516"/>
    </source>
</evidence>
<dbReference type="PANTHER" id="PTHR42724:SF1">
    <property type="entry name" value="TETRAACYLDISACCHARIDE 4'-KINASE, MITOCHONDRIAL-RELATED"/>
    <property type="match status" value="1"/>
</dbReference>
<comment type="catalytic activity">
    <reaction evidence="13">
        <text>a lipid A disaccharide + ATP = a lipid IVA + ADP + H(+)</text>
        <dbReference type="Rhea" id="RHEA:67840"/>
        <dbReference type="ChEBI" id="CHEBI:15378"/>
        <dbReference type="ChEBI" id="CHEBI:30616"/>
        <dbReference type="ChEBI" id="CHEBI:176343"/>
        <dbReference type="ChEBI" id="CHEBI:176425"/>
        <dbReference type="ChEBI" id="CHEBI:456216"/>
        <dbReference type="EC" id="2.7.1.130"/>
    </reaction>
</comment>
<evidence type="ECO:0000256" key="2">
    <source>
        <dbReference type="ARBA" id="ARBA00004870"/>
    </source>
</evidence>
<gene>
    <name evidence="13 14" type="primary">lpxK</name>
    <name evidence="14" type="ORF">F1189_06355</name>
</gene>